<keyword evidence="2" id="KW-1185">Reference proteome</keyword>
<accession>A0AAW1H8W3</accession>
<dbReference type="AlphaFoldDB" id="A0AAW1H8W3"/>
<evidence type="ECO:0000313" key="1">
    <source>
        <dbReference type="EMBL" id="KAK9672498.1"/>
    </source>
</evidence>
<name>A0AAW1H8W3_SAPOF</name>
<dbReference type="PANTHER" id="PTHR33018:SF34">
    <property type="entry name" value="OS02G0472350 PROTEIN"/>
    <property type="match status" value="1"/>
</dbReference>
<organism evidence="1 2">
    <name type="scientific">Saponaria officinalis</name>
    <name type="common">Common soapwort</name>
    <name type="synonym">Lychnis saponaria</name>
    <dbReference type="NCBI Taxonomy" id="3572"/>
    <lineage>
        <taxon>Eukaryota</taxon>
        <taxon>Viridiplantae</taxon>
        <taxon>Streptophyta</taxon>
        <taxon>Embryophyta</taxon>
        <taxon>Tracheophyta</taxon>
        <taxon>Spermatophyta</taxon>
        <taxon>Magnoliopsida</taxon>
        <taxon>eudicotyledons</taxon>
        <taxon>Gunneridae</taxon>
        <taxon>Pentapetalae</taxon>
        <taxon>Caryophyllales</taxon>
        <taxon>Caryophyllaceae</taxon>
        <taxon>Caryophylleae</taxon>
        <taxon>Saponaria</taxon>
    </lineage>
</organism>
<proteinExistence type="predicted"/>
<evidence type="ECO:0008006" key="3">
    <source>
        <dbReference type="Google" id="ProtNLM"/>
    </source>
</evidence>
<protein>
    <recommendedName>
        <fullName evidence="3">Transposase</fullName>
    </recommendedName>
</protein>
<comment type="caution">
    <text evidence="1">The sequence shown here is derived from an EMBL/GenBank/DDBJ whole genome shotgun (WGS) entry which is preliminary data.</text>
</comment>
<dbReference type="PANTHER" id="PTHR33018">
    <property type="entry name" value="OS10G0338966 PROTEIN-RELATED"/>
    <property type="match status" value="1"/>
</dbReference>
<evidence type="ECO:0000313" key="2">
    <source>
        <dbReference type="Proteomes" id="UP001443914"/>
    </source>
</evidence>
<reference evidence="1" key="1">
    <citation type="submission" date="2024-03" db="EMBL/GenBank/DDBJ databases">
        <title>WGS assembly of Saponaria officinalis var. Norfolk2.</title>
        <authorList>
            <person name="Jenkins J."/>
            <person name="Shu S."/>
            <person name="Grimwood J."/>
            <person name="Barry K."/>
            <person name="Goodstein D."/>
            <person name="Schmutz J."/>
            <person name="Leebens-Mack J."/>
            <person name="Osbourn A."/>
        </authorList>
    </citation>
    <scope>NUCLEOTIDE SEQUENCE [LARGE SCALE GENOMIC DNA]</scope>
    <source>
        <strain evidence="1">JIC</strain>
    </source>
</reference>
<dbReference type="Proteomes" id="UP001443914">
    <property type="component" value="Unassembled WGS sequence"/>
</dbReference>
<dbReference type="EMBL" id="JBDFQZ010000012">
    <property type="protein sequence ID" value="KAK9672498.1"/>
    <property type="molecule type" value="Genomic_DNA"/>
</dbReference>
<sequence length="134" mass="15853">MYLTYTQAAFVIPDCYKDYCLSRAEESLRQWKVNVSRYHLYVNKNTGEIKSHPPKAYPNITQAHWDSFKEYRGSEKFKALNKKNRENIAKKKSIFYGSRGGYRLVKETLVSLFNNVLSYSHTKQNNIINDCYYN</sequence>
<gene>
    <name evidence="1" type="ORF">RND81_12G104000</name>
</gene>